<dbReference type="InterPro" id="IPR052718">
    <property type="entry name" value="NmrA-type_oxidoreductase"/>
</dbReference>
<evidence type="ECO:0000313" key="2">
    <source>
        <dbReference type="EMBL" id="MBP2373471.1"/>
    </source>
</evidence>
<dbReference type="RefSeq" id="WP_209906652.1">
    <property type="nucleotide sequence ID" value="NZ_BAAAMI010000005.1"/>
</dbReference>
<dbReference type="InterPro" id="IPR036291">
    <property type="entry name" value="NAD(P)-bd_dom_sf"/>
</dbReference>
<sequence length="291" mass="30366">MIIVPPPLAVTGSTGKLGGKVAAMLAAAGVKQRLLARTPRKAPPLHGATVLAAAYENTSATRTALAGAETVFMVSASESLDRLEKHCDFVDAALEAGVRHLVYVSFVGAAQDAVFTLARDHFATEEYIRASGLDFTFLRDNLYADFLPGLVGTDGAIRGPAGAGRVAVVAQHDIARTAVAILRDPAPHAGATYELTGPDALSLDEVARELGEARGEPVSYIDEGVEEAYASRAPYGAPKWQVEAWVSTYLSIAAGAMERVSGDIEAITGVPPMTFAQLLATLPRAASGHEG</sequence>
<keyword evidence="3" id="KW-1185">Reference proteome</keyword>
<proteinExistence type="predicted"/>
<organism evidence="2 3">
    <name type="scientific">Paeniglutamicibacter psychrophenolicus</name>
    <dbReference type="NCBI Taxonomy" id="257454"/>
    <lineage>
        <taxon>Bacteria</taxon>
        <taxon>Bacillati</taxon>
        <taxon>Actinomycetota</taxon>
        <taxon>Actinomycetes</taxon>
        <taxon>Micrococcales</taxon>
        <taxon>Micrococcaceae</taxon>
        <taxon>Paeniglutamicibacter</taxon>
    </lineage>
</organism>
<reference evidence="2 3" key="1">
    <citation type="submission" date="2021-03" db="EMBL/GenBank/DDBJ databases">
        <title>Sequencing the genomes of 1000 actinobacteria strains.</title>
        <authorList>
            <person name="Klenk H.-P."/>
        </authorList>
    </citation>
    <scope>NUCLEOTIDE SEQUENCE [LARGE SCALE GENOMIC DNA]</scope>
    <source>
        <strain evidence="2 3">DSM 15454</strain>
    </source>
</reference>
<gene>
    <name evidence="2" type="ORF">JOF46_001383</name>
</gene>
<dbReference type="Proteomes" id="UP000766570">
    <property type="component" value="Unassembled WGS sequence"/>
</dbReference>
<dbReference type="PANTHER" id="PTHR47129:SF1">
    <property type="entry name" value="NMRA-LIKE DOMAIN-CONTAINING PROTEIN"/>
    <property type="match status" value="1"/>
</dbReference>
<evidence type="ECO:0000259" key="1">
    <source>
        <dbReference type="Pfam" id="PF05368"/>
    </source>
</evidence>
<dbReference type="Gene3D" id="3.90.25.10">
    <property type="entry name" value="UDP-galactose 4-epimerase, domain 1"/>
    <property type="match status" value="1"/>
</dbReference>
<protein>
    <submittedName>
        <fullName evidence="2">Uncharacterized protein YbjT (DUF2867 family)</fullName>
    </submittedName>
</protein>
<dbReference type="CDD" id="cd05269">
    <property type="entry name" value="TMR_SDR_a"/>
    <property type="match status" value="1"/>
</dbReference>
<comment type="caution">
    <text evidence="2">The sequence shown here is derived from an EMBL/GenBank/DDBJ whole genome shotgun (WGS) entry which is preliminary data.</text>
</comment>
<evidence type="ECO:0000313" key="3">
    <source>
        <dbReference type="Proteomes" id="UP000766570"/>
    </source>
</evidence>
<feature type="domain" description="NmrA-like" evidence="1">
    <location>
        <begin position="9"/>
        <end position="221"/>
    </location>
</feature>
<dbReference type="Pfam" id="PF05368">
    <property type="entry name" value="NmrA"/>
    <property type="match status" value="1"/>
</dbReference>
<dbReference type="EMBL" id="JAGIOE010000001">
    <property type="protein sequence ID" value="MBP2373471.1"/>
    <property type="molecule type" value="Genomic_DNA"/>
</dbReference>
<name>A0ABS4WBA3_9MICC</name>
<dbReference type="PANTHER" id="PTHR47129">
    <property type="entry name" value="QUINONE OXIDOREDUCTASE 2"/>
    <property type="match status" value="1"/>
</dbReference>
<dbReference type="SUPFAM" id="SSF51735">
    <property type="entry name" value="NAD(P)-binding Rossmann-fold domains"/>
    <property type="match status" value="1"/>
</dbReference>
<dbReference type="Gene3D" id="3.40.50.720">
    <property type="entry name" value="NAD(P)-binding Rossmann-like Domain"/>
    <property type="match status" value="1"/>
</dbReference>
<accession>A0ABS4WBA3</accession>
<dbReference type="InterPro" id="IPR008030">
    <property type="entry name" value="NmrA-like"/>
</dbReference>